<comment type="caution">
    <text evidence="2">The sequence shown here is derived from an EMBL/GenBank/DDBJ whole genome shotgun (WGS) entry which is preliminary data.</text>
</comment>
<sequence>MCERTIEERIDYLEKSVLRLSDAANAMTDKIVQQLSGHQAILEKMTEQHGAHLSQIDGLLDRVAAIESNTTTDKEDDGPKIGRAQGDGENVTDKAQTTIEIPFKYYRALARLRHCADIGLTIKHKRPIIGDYIYHNYRNIGEHLLDWLLSDGRCRPFRVIGINGLEVTLEETDNPFDMFWTDKVLDKLSDKYRFGGLSDRWRDDP</sequence>
<evidence type="ECO:0000256" key="1">
    <source>
        <dbReference type="SAM" id="MobiDB-lite"/>
    </source>
</evidence>
<protein>
    <submittedName>
        <fullName evidence="2">Uncharacterized protein</fullName>
    </submittedName>
</protein>
<dbReference type="EMBL" id="LAZR01000049">
    <property type="protein sequence ID" value="KKN98808.1"/>
    <property type="molecule type" value="Genomic_DNA"/>
</dbReference>
<accession>A0A0F9Y2B0</accession>
<dbReference type="AlphaFoldDB" id="A0A0F9Y2B0"/>
<organism evidence="2">
    <name type="scientific">marine sediment metagenome</name>
    <dbReference type="NCBI Taxonomy" id="412755"/>
    <lineage>
        <taxon>unclassified sequences</taxon>
        <taxon>metagenomes</taxon>
        <taxon>ecological metagenomes</taxon>
    </lineage>
</organism>
<proteinExistence type="predicted"/>
<reference evidence="2" key="1">
    <citation type="journal article" date="2015" name="Nature">
        <title>Complex archaea that bridge the gap between prokaryotes and eukaryotes.</title>
        <authorList>
            <person name="Spang A."/>
            <person name="Saw J.H."/>
            <person name="Jorgensen S.L."/>
            <person name="Zaremba-Niedzwiedzka K."/>
            <person name="Martijn J."/>
            <person name="Lind A.E."/>
            <person name="van Eijk R."/>
            <person name="Schleper C."/>
            <person name="Guy L."/>
            <person name="Ettema T.J."/>
        </authorList>
    </citation>
    <scope>NUCLEOTIDE SEQUENCE</scope>
</reference>
<gene>
    <name evidence="2" type="ORF">LCGC14_0140490</name>
</gene>
<evidence type="ECO:0000313" key="2">
    <source>
        <dbReference type="EMBL" id="KKN98808.1"/>
    </source>
</evidence>
<name>A0A0F9Y2B0_9ZZZZ</name>
<feature type="region of interest" description="Disordered" evidence="1">
    <location>
        <begin position="69"/>
        <end position="89"/>
    </location>
</feature>